<keyword evidence="3" id="KW-1185">Reference proteome</keyword>
<dbReference type="EMBL" id="WOWK01000023">
    <property type="protein sequence ID" value="KAF0327453.1"/>
    <property type="molecule type" value="Genomic_DNA"/>
</dbReference>
<sequence length="681" mass="77436">MAGEDVSVAIAALVIAIVALFAATLQFAQAVFATARGLPNCDERVMGKWSKNSKSKFRWRQLRLEIEFEAPIIFLAPPGNERNPGEGAAWHAEGTIDSCKQTRVDYDKLSPKNDLESVHTVDNELATWVYLLNAIERMEKDSRDWEAEERDKESGQNFMPVGTKPPPVTLTVKIMAKKRSFDTNPAIKKPYAITTISHLVELASVLGIYWKVFDRDDNKYRAEGNGYILTGSRIADFGIVFVFEKTGRTTFGERRLIPTSEVKELCFGRVPTLFRRKKDEAEDVEWQDPLKTSSGKDNVKVEILELGSESEIAETLTQIGCNVETILYYKDKKKHRHIFPVTFELVGMIARVLHIKGRCFRFLPNPTIFPWDRESVSLVRLLSAFSELIGRDLDNIQDTISLMTEDDEQSDDLIQEEVKQIRSMLEEAESLKQDFRTDAALSHTRMTKLHETIEFLDGLIDKRNQAIVLDVLRRHLQVVLKAINGPGQEKNAKDGKGANGSKPASDDISFGDLLGVPLEMREQRFMEIYFDQILWRVIGSTNVSSTTGGDQEEVTREIHNISKLRRRSPVRAENGDSDADVSPMPSPRIQVHQPTFPTAKHQNGLPSPGLVHRKTWSSRGMVVQRDWGNTVKMQIEMQRLTVWYTLVFRMICWLTLHDFDKKDVQVSKSELIGNRQPVFIM</sequence>
<dbReference type="OrthoDB" id="5227693at2759"/>
<evidence type="ECO:0000313" key="2">
    <source>
        <dbReference type="EMBL" id="KAF0327453.1"/>
    </source>
</evidence>
<feature type="compositionally biased region" description="Basic and acidic residues" evidence="1">
    <location>
        <begin position="143"/>
        <end position="154"/>
    </location>
</feature>
<comment type="caution">
    <text evidence="2">The sequence shown here is derived from an EMBL/GenBank/DDBJ whole genome shotgun (WGS) entry which is preliminary data.</text>
</comment>
<feature type="region of interest" description="Disordered" evidence="1">
    <location>
        <begin position="143"/>
        <end position="162"/>
    </location>
</feature>
<dbReference type="AlphaFoldDB" id="A0A8H3WN33"/>
<accession>A0A8H3WN33</accession>
<evidence type="ECO:0000256" key="1">
    <source>
        <dbReference type="SAM" id="MobiDB-lite"/>
    </source>
</evidence>
<proteinExistence type="predicted"/>
<gene>
    <name evidence="2" type="ORF">GQ607_005314</name>
</gene>
<feature type="region of interest" description="Disordered" evidence="1">
    <location>
        <begin position="486"/>
        <end position="506"/>
    </location>
</feature>
<evidence type="ECO:0000313" key="3">
    <source>
        <dbReference type="Proteomes" id="UP000434172"/>
    </source>
</evidence>
<protein>
    <submittedName>
        <fullName evidence="2">Modin</fullName>
    </submittedName>
</protein>
<feature type="region of interest" description="Disordered" evidence="1">
    <location>
        <begin position="567"/>
        <end position="587"/>
    </location>
</feature>
<dbReference type="Proteomes" id="UP000434172">
    <property type="component" value="Unassembled WGS sequence"/>
</dbReference>
<reference evidence="2 3" key="1">
    <citation type="submission" date="2019-12" db="EMBL/GenBank/DDBJ databases">
        <title>A genome sequence resource for the geographically widespread anthracnose pathogen Colletotrichum asianum.</title>
        <authorList>
            <person name="Meng Y."/>
        </authorList>
    </citation>
    <scope>NUCLEOTIDE SEQUENCE [LARGE SCALE GENOMIC DNA]</scope>
    <source>
        <strain evidence="2 3">ICMP 18580</strain>
    </source>
</reference>
<organism evidence="2 3">
    <name type="scientific">Colletotrichum asianum</name>
    <dbReference type="NCBI Taxonomy" id="702518"/>
    <lineage>
        <taxon>Eukaryota</taxon>
        <taxon>Fungi</taxon>
        <taxon>Dikarya</taxon>
        <taxon>Ascomycota</taxon>
        <taxon>Pezizomycotina</taxon>
        <taxon>Sordariomycetes</taxon>
        <taxon>Hypocreomycetidae</taxon>
        <taxon>Glomerellales</taxon>
        <taxon>Glomerellaceae</taxon>
        <taxon>Colletotrichum</taxon>
        <taxon>Colletotrichum gloeosporioides species complex</taxon>
    </lineage>
</organism>
<name>A0A8H3WN33_9PEZI</name>